<dbReference type="Proteomes" id="UP000321764">
    <property type="component" value="Unassembled WGS sequence"/>
</dbReference>
<comment type="function">
    <text evidence="1 12">Required for the export of heme to the periplasm for the biogenesis of c-type cytochromes.</text>
</comment>
<evidence type="ECO:0000256" key="4">
    <source>
        <dbReference type="ARBA" id="ARBA00016461"/>
    </source>
</evidence>
<evidence type="ECO:0000313" key="14">
    <source>
        <dbReference type="Proteomes" id="UP000321764"/>
    </source>
</evidence>
<dbReference type="PANTHER" id="PTHR37531:SF1">
    <property type="entry name" value="HEME EXPORTER PROTEIN D"/>
    <property type="match status" value="1"/>
</dbReference>
<keyword evidence="7 12" id="KW-0997">Cell inner membrane</keyword>
<evidence type="ECO:0000256" key="10">
    <source>
        <dbReference type="ARBA" id="ARBA00022989"/>
    </source>
</evidence>
<dbReference type="NCBIfam" id="TIGR03141">
    <property type="entry name" value="cytochro_ccmD"/>
    <property type="match status" value="1"/>
</dbReference>
<evidence type="ECO:0000313" key="13">
    <source>
        <dbReference type="EMBL" id="TXR53729.1"/>
    </source>
</evidence>
<sequence>MPFNNLSEFIFMDGHGVYVWLAYGISALVIVMNLLALRLSKKKLVQQYQRQLRRERG</sequence>
<gene>
    <name evidence="13" type="primary">ccmD</name>
    <name evidence="13" type="ORF">FME95_03990</name>
</gene>
<comment type="similarity">
    <text evidence="3 12">Belongs to the CcmD/CycX/HelD family.</text>
</comment>
<keyword evidence="11 12" id="KW-0472">Membrane</keyword>
<dbReference type="Pfam" id="PF04995">
    <property type="entry name" value="CcmD"/>
    <property type="match status" value="1"/>
</dbReference>
<evidence type="ECO:0000256" key="3">
    <source>
        <dbReference type="ARBA" id="ARBA00008741"/>
    </source>
</evidence>
<dbReference type="EMBL" id="VKAD01000001">
    <property type="protein sequence ID" value="TXR53729.1"/>
    <property type="molecule type" value="Genomic_DNA"/>
</dbReference>
<dbReference type="PANTHER" id="PTHR37531">
    <property type="entry name" value="HEME EXPORTER PROTEIN D"/>
    <property type="match status" value="1"/>
</dbReference>
<comment type="caution">
    <text evidence="13">The sequence shown here is derived from an EMBL/GenBank/DDBJ whole genome shotgun (WGS) entry which is preliminary data.</text>
</comment>
<keyword evidence="6 12" id="KW-1003">Cell membrane</keyword>
<dbReference type="GO" id="GO:0017004">
    <property type="term" value="P:cytochrome complex assembly"/>
    <property type="evidence" value="ECO:0007669"/>
    <property type="project" value="UniProtKB-KW"/>
</dbReference>
<keyword evidence="10 12" id="KW-1133">Transmembrane helix</keyword>
<evidence type="ECO:0000256" key="11">
    <source>
        <dbReference type="ARBA" id="ARBA00023136"/>
    </source>
</evidence>
<keyword evidence="9 12" id="KW-0201">Cytochrome c-type biogenesis</keyword>
<dbReference type="InterPro" id="IPR052075">
    <property type="entry name" value="Heme_exporter_D"/>
</dbReference>
<dbReference type="RefSeq" id="WP_147713128.1">
    <property type="nucleotide sequence ID" value="NZ_VKAD01000001.1"/>
</dbReference>
<evidence type="ECO:0000256" key="6">
    <source>
        <dbReference type="ARBA" id="ARBA00022475"/>
    </source>
</evidence>
<evidence type="ECO:0000256" key="9">
    <source>
        <dbReference type="ARBA" id="ARBA00022748"/>
    </source>
</evidence>
<protein>
    <recommendedName>
        <fullName evidence="4 12">Heme exporter protein D</fullName>
    </recommendedName>
</protein>
<evidence type="ECO:0000256" key="7">
    <source>
        <dbReference type="ARBA" id="ARBA00022519"/>
    </source>
</evidence>
<dbReference type="GO" id="GO:1903607">
    <property type="term" value="P:cytochrome c biosynthetic process"/>
    <property type="evidence" value="ECO:0007669"/>
    <property type="project" value="TreeGrafter"/>
</dbReference>
<evidence type="ECO:0000256" key="5">
    <source>
        <dbReference type="ARBA" id="ARBA00022448"/>
    </source>
</evidence>
<dbReference type="GO" id="GO:0005886">
    <property type="term" value="C:plasma membrane"/>
    <property type="evidence" value="ECO:0007669"/>
    <property type="project" value="UniProtKB-SubCell"/>
</dbReference>
<evidence type="ECO:0000256" key="2">
    <source>
        <dbReference type="ARBA" id="ARBA00004377"/>
    </source>
</evidence>
<keyword evidence="8 12" id="KW-0812">Transmembrane</keyword>
<organism evidence="13 14">
    <name type="scientific">Reinekea thalattae</name>
    <dbReference type="NCBI Taxonomy" id="2593301"/>
    <lineage>
        <taxon>Bacteria</taxon>
        <taxon>Pseudomonadati</taxon>
        <taxon>Pseudomonadota</taxon>
        <taxon>Gammaproteobacteria</taxon>
        <taxon>Oceanospirillales</taxon>
        <taxon>Saccharospirillaceae</taxon>
        <taxon>Reinekea</taxon>
    </lineage>
</organism>
<dbReference type="GO" id="GO:0015886">
    <property type="term" value="P:heme transport"/>
    <property type="evidence" value="ECO:0007669"/>
    <property type="project" value="InterPro"/>
</dbReference>
<accession>A0A5C8Z8X6</accession>
<feature type="transmembrane region" description="Helical" evidence="12">
    <location>
        <begin position="20"/>
        <end position="40"/>
    </location>
</feature>
<comment type="subcellular location">
    <subcellularLocation>
        <location evidence="2 12">Cell inner membrane</location>
        <topology evidence="2 12">Single-pass membrane protein</topology>
    </subcellularLocation>
</comment>
<reference evidence="13 14" key="1">
    <citation type="submission" date="2019-07" db="EMBL/GenBank/DDBJ databases">
        <title>Reinekea sp. strain SSH23 genome sequencing and assembly.</title>
        <authorList>
            <person name="Kim I."/>
        </authorList>
    </citation>
    <scope>NUCLEOTIDE SEQUENCE [LARGE SCALE GENOMIC DNA]</scope>
    <source>
        <strain evidence="13 14">SSH23</strain>
    </source>
</reference>
<evidence type="ECO:0000256" key="1">
    <source>
        <dbReference type="ARBA" id="ARBA00002442"/>
    </source>
</evidence>
<keyword evidence="14" id="KW-1185">Reference proteome</keyword>
<dbReference type="InterPro" id="IPR007078">
    <property type="entry name" value="Haem_export_protD_CcmD"/>
</dbReference>
<name>A0A5C8Z8X6_9GAMM</name>
<dbReference type="OrthoDB" id="9815607at2"/>
<keyword evidence="5 12" id="KW-0813">Transport</keyword>
<evidence type="ECO:0000256" key="12">
    <source>
        <dbReference type="RuleBase" id="RU363101"/>
    </source>
</evidence>
<proteinExistence type="inferred from homology"/>
<evidence type="ECO:0000256" key="8">
    <source>
        <dbReference type="ARBA" id="ARBA00022692"/>
    </source>
</evidence>
<dbReference type="AlphaFoldDB" id="A0A5C8Z8X6"/>